<dbReference type="Gene3D" id="3.40.50.2000">
    <property type="entry name" value="Glycogen Phosphorylase B"/>
    <property type="match status" value="2"/>
</dbReference>
<dbReference type="RefSeq" id="WP_128227435.1">
    <property type="nucleotide sequence ID" value="NZ_SACR01000001.1"/>
</dbReference>
<proteinExistence type="predicted"/>
<evidence type="ECO:0000313" key="4">
    <source>
        <dbReference type="Proteomes" id="UP000285575"/>
    </source>
</evidence>
<keyword evidence="4" id="KW-1185">Reference proteome</keyword>
<dbReference type="InterPro" id="IPR050194">
    <property type="entry name" value="Glycosyltransferase_grp1"/>
</dbReference>
<reference evidence="3 4" key="1">
    <citation type="submission" date="2019-01" db="EMBL/GenBank/DDBJ databases">
        <authorList>
            <person name="Chen W.-M."/>
        </authorList>
    </citation>
    <scope>NUCLEOTIDE SEQUENCE [LARGE SCALE GENOMIC DNA]</scope>
    <source>
        <strain evidence="3 4">KYPY4</strain>
    </source>
</reference>
<dbReference type="InterPro" id="IPR001296">
    <property type="entry name" value="Glyco_trans_1"/>
</dbReference>
<dbReference type="OrthoDB" id="267270at2"/>
<sequence length="405" mass="43215">MRTLLFSTLYPSSERPGHGIFVETRLRELLKTGQVDARVVAPVPWFPSGHSRFGEHAAMARTPHRETRHGIDVLHPRYALLPKIGMSSAPLMLALGARRAVQRLRDEGFDFDLIDAHYFYPDGVAAALLARWFRRPLVITARGSDVNLIAQHALPRRLMRWAAGCAAANVGVSAALAQRLLALGAPPPTVQVLRNGVDTERFSPQPEARQQLGVQGSPLLLSVGNLLPVKRHGLVIQALALLRQTHPQARLVIVGGGPQHAELQAQAAALGLADAVQLPGPVPQPVLAQWYSAADLLVLASSREGWPNVLLEAMACGTPVLASRVGGVPEIVSHDSLGKAVSFDTPAQLAEALRGALAFPYAREEVRRHALGMGWGPVSRAQVELFSRVAASGAAQSPVGAGGSP</sequence>
<organism evidence="3 4">
    <name type="scientific">Rubrivivax rivuli</name>
    <dbReference type="NCBI Taxonomy" id="1862385"/>
    <lineage>
        <taxon>Bacteria</taxon>
        <taxon>Pseudomonadati</taxon>
        <taxon>Pseudomonadota</taxon>
        <taxon>Betaproteobacteria</taxon>
        <taxon>Burkholderiales</taxon>
        <taxon>Sphaerotilaceae</taxon>
        <taxon>Rubrivivax</taxon>
    </lineage>
</organism>
<dbReference type="Proteomes" id="UP000285575">
    <property type="component" value="Unassembled WGS sequence"/>
</dbReference>
<gene>
    <name evidence="3" type="ORF">EOE66_04535</name>
</gene>
<comment type="caution">
    <text evidence="3">The sequence shown here is derived from an EMBL/GenBank/DDBJ whole genome shotgun (WGS) entry which is preliminary data.</text>
</comment>
<dbReference type="InterPro" id="IPR028098">
    <property type="entry name" value="Glyco_trans_4-like_N"/>
</dbReference>
<protein>
    <submittedName>
        <fullName evidence="3">Glycosyltransferase family 4 protein</fullName>
    </submittedName>
</protein>
<keyword evidence="3" id="KW-0808">Transferase</keyword>
<evidence type="ECO:0000313" key="3">
    <source>
        <dbReference type="EMBL" id="RVU49824.1"/>
    </source>
</evidence>
<dbReference type="SUPFAM" id="SSF53756">
    <property type="entry name" value="UDP-Glycosyltransferase/glycogen phosphorylase"/>
    <property type="match status" value="1"/>
</dbReference>
<name>A0A437RSZ7_9BURK</name>
<evidence type="ECO:0000259" key="2">
    <source>
        <dbReference type="Pfam" id="PF13439"/>
    </source>
</evidence>
<dbReference type="GO" id="GO:0016757">
    <property type="term" value="F:glycosyltransferase activity"/>
    <property type="evidence" value="ECO:0007669"/>
    <property type="project" value="InterPro"/>
</dbReference>
<feature type="domain" description="Glycosyltransferase subfamily 4-like N-terminal" evidence="2">
    <location>
        <begin position="84"/>
        <end position="201"/>
    </location>
</feature>
<dbReference type="AlphaFoldDB" id="A0A437RSZ7"/>
<dbReference type="PANTHER" id="PTHR45947">
    <property type="entry name" value="SULFOQUINOVOSYL TRANSFERASE SQD2"/>
    <property type="match status" value="1"/>
</dbReference>
<dbReference type="EMBL" id="SACR01000001">
    <property type="protein sequence ID" value="RVU49824.1"/>
    <property type="molecule type" value="Genomic_DNA"/>
</dbReference>
<evidence type="ECO:0000259" key="1">
    <source>
        <dbReference type="Pfam" id="PF00534"/>
    </source>
</evidence>
<dbReference type="PANTHER" id="PTHR45947:SF15">
    <property type="entry name" value="TEICHURONIC ACID BIOSYNTHESIS GLYCOSYLTRANSFERASE TUAC-RELATED"/>
    <property type="match status" value="1"/>
</dbReference>
<feature type="domain" description="Glycosyl transferase family 1" evidence="1">
    <location>
        <begin position="206"/>
        <end position="365"/>
    </location>
</feature>
<dbReference type="Pfam" id="PF00534">
    <property type="entry name" value="Glycos_transf_1"/>
    <property type="match status" value="1"/>
</dbReference>
<dbReference type="Pfam" id="PF13439">
    <property type="entry name" value="Glyco_transf_4"/>
    <property type="match status" value="1"/>
</dbReference>
<accession>A0A437RSZ7</accession>